<feature type="transmembrane region" description="Helical" evidence="2">
    <location>
        <begin position="356"/>
        <end position="372"/>
    </location>
</feature>
<feature type="transmembrane region" description="Helical" evidence="2">
    <location>
        <begin position="582"/>
        <end position="604"/>
    </location>
</feature>
<evidence type="ECO:0000256" key="2">
    <source>
        <dbReference type="SAM" id="Phobius"/>
    </source>
</evidence>
<keyword evidence="2" id="KW-0472">Membrane</keyword>
<keyword evidence="5" id="KW-1185">Reference proteome</keyword>
<reference evidence="4 5" key="1">
    <citation type="journal article" date="2024" name="Science">
        <title>Giant polyketide synthase enzymes in the biosynthesis of giant marine polyether toxins.</title>
        <authorList>
            <person name="Fallon T.R."/>
            <person name="Shende V.V."/>
            <person name="Wierzbicki I.H."/>
            <person name="Pendleton A.L."/>
            <person name="Watervoot N.F."/>
            <person name="Auber R.P."/>
            <person name="Gonzalez D.J."/>
            <person name="Wisecaver J.H."/>
            <person name="Moore B.S."/>
        </authorList>
    </citation>
    <scope>NUCLEOTIDE SEQUENCE [LARGE SCALE GENOMIC DNA]</scope>
    <source>
        <strain evidence="4 5">12B1</strain>
    </source>
</reference>
<keyword evidence="2" id="KW-1133">Transmembrane helix</keyword>
<gene>
    <name evidence="4" type="ORF">AB1Y20_023716</name>
</gene>
<feature type="transmembrane region" description="Helical" evidence="2">
    <location>
        <begin position="262"/>
        <end position="283"/>
    </location>
</feature>
<organism evidence="4 5">
    <name type="scientific">Prymnesium parvum</name>
    <name type="common">Toxic golden alga</name>
    <dbReference type="NCBI Taxonomy" id="97485"/>
    <lineage>
        <taxon>Eukaryota</taxon>
        <taxon>Haptista</taxon>
        <taxon>Haptophyta</taxon>
        <taxon>Prymnesiophyceae</taxon>
        <taxon>Prymnesiales</taxon>
        <taxon>Prymnesiaceae</taxon>
        <taxon>Prymnesium</taxon>
    </lineage>
</organism>
<dbReference type="EMBL" id="JBGBPQ010000009">
    <property type="protein sequence ID" value="KAL1520246.1"/>
    <property type="molecule type" value="Genomic_DNA"/>
</dbReference>
<protein>
    <submittedName>
        <fullName evidence="4">Uncharacterized protein</fullName>
    </submittedName>
</protein>
<feature type="region of interest" description="Disordered" evidence="1">
    <location>
        <begin position="682"/>
        <end position="734"/>
    </location>
</feature>
<evidence type="ECO:0000256" key="1">
    <source>
        <dbReference type="SAM" id="MobiDB-lite"/>
    </source>
</evidence>
<name>A0AB34JHP3_PRYPA</name>
<comment type="caution">
    <text evidence="4">The sequence shown here is derived from an EMBL/GenBank/DDBJ whole genome shotgun (WGS) entry which is preliminary data.</text>
</comment>
<accession>A0AB34JHP3</accession>
<feature type="chain" id="PRO_5044199365" evidence="3">
    <location>
        <begin position="27"/>
        <end position="734"/>
    </location>
</feature>
<keyword evidence="3" id="KW-0732">Signal</keyword>
<evidence type="ECO:0000313" key="4">
    <source>
        <dbReference type="EMBL" id="KAL1520246.1"/>
    </source>
</evidence>
<feature type="signal peptide" evidence="3">
    <location>
        <begin position="1"/>
        <end position="26"/>
    </location>
</feature>
<keyword evidence="2" id="KW-0812">Transmembrane</keyword>
<dbReference type="AlphaFoldDB" id="A0AB34JHP3"/>
<evidence type="ECO:0000256" key="3">
    <source>
        <dbReference type="SAM" id="SignalP"/>
    </source>
</evidence>
<dbReference type="Proteomes" id="UP001515480">
    <property type="component" value="Unassembled WGS sequence"/>
</dbReference>
<proteinExistence type="predicted"/>
<sequence length="734" mass="78921">MRLLSPRARSLAAPLLALALARGAHAWALGFDDAADVFSDSPALLRWSHGENATEGLRGGITWAVEPRFCEQLLPRFPEETTVHEGFFGLGDAAMPTLVDCAALLRTIRTALAAWGAANHNLRFFEVSRLCEGEWRAEAAANSSNASTYAPLSCAHAELVLGAYEPDAPSGSDASARVLLSASAAPPLVGARDFEPGGWLNGDYTTGEWRGGTPPLARAGGGTIVGARLELSAAAGQCWWRDVDWCASFLRAQVEDGLDTRAFVGSFVWICFATGLVLLLLLIGVELYGILQLTALAWDVDSDGVVECSEALQAVRILCGICVMRCRGVRVDSGGRTLEPRAAAYGVLLSLARMRLAYFLVIFALLFIPTAMRESLFLPCIDCDDFHATITRHVGVALGLHPADAAVARASANASNASLYSTNRSLGYNCSHPLQNVAPFYAGAGVALPPSAVSQRTFHGYPRYVCPTDDDADALRVLYPECDELLGCETLGGGEDYSFLLTNESGGGPDACSRWMGPYSPVDALDSALSFTNEGTNSTNYTWQPAPLGRYVASPVCVQPFITDWLGLTGPFRFALLLYKALVFPIIFVIFLKILSFCCLMAPWMHKTRRRNERLHRIANKRKAEVRRMTEGGQAFAVKQVSKKLGEQSKEVISRLKALSDIQQETTKQATAANALLAKLGKSGEDRQSRVTITEPSASFASDSKPAKASSKARVQPVEVATSAPDVDAEAKGE</sequence>
<feature type="compositionally biased region" description="Low complexity" evidence="1">
    <location>
        <begin position="697"/>
        <end position="713"/>
    </location>
</feature>
<evidence type="ECO:0000313" key="5">
    <source>
        <dbReference type="Proteomes" id="UP001515480"/>
    </source>
</evidence>